<dbReference type="GO" id="GO:0004930">
    <property type="term" value="F:G protein-coupled receptor activity"/>
    <property type="evidence" value="ECO:0007669"/>
    <property type="project" value="UniProtKB-KW"/>
</dbReference>
<dbReference type="Gene3D" id="1.20.1070.10">
    <property type="entry name" value="Rhodopsin 7-helix transmembrane proteins"/>
    <property type="match status" value="1"/>
</dbReference>
<dbReference type="GO" id="GO:0001591">
    <property type="term" value="F:dopamine neurotransmitter receptor activity, coupled via Gi/Go"/>
    <property type="evidence" value="ECO:0007669"/>
    <property type="project" value="TreeGrafter"/>
</dbReference>
<keyword evidence="5" id="KW-0297">G-protein coupled receptor</keyword>
<feature type="domain" description="G-protein coupled receptors family 1 profile" evidence="12">
    <location>
        <begin position="54"/>
        <end position="413"/>
    </location>
</feature>
<feature type="region of interest" description="Disordered" evidence="10">
    <location>
        <begin position="260"/>
        <end position="292"/>
    </location>
</feature>
<evidence type="ECO:0000313" key="14">
    <source>
        <dbReference type="Proteomes" id="UP000887568"/>
    </source>
</evidence>
<proteinExistence type="predicted"/>
<evidence type="ECO:0000256" key="6">
    <source>
        <dbReference type="ARBA" id="ARBA00023136"/>
    </source>
</evidence>
<dbReference type="Proteomes" id="UP000887568">
    <property type="component" value="Unplaced"/>
</dbReference>
<keyword evidence="9" id="KW-0807">Transducer</keyword>
<evidence type="ECO:0000256" key="11">
    <source>
        <dbReference type="SAM" id="Phobius"/>
    </source>
</evidence>
<evidence type="ECO:0000256" key="4">
    <source>
        <dbReference type="ARBA" id="ARBA00022989"/>
    </source>
</evidence>
<evidence type="ECO:0000256" key="5">
    <source>
        <dbReference type="ARBA" id="ARBA00023040"/>
    </source>
</evidence>
<dbReference type="GeneID" id="119738045"/>
<dbReference type="AlphaFoldDB" id="A0A914AYD6"/>
<reference evidence="13" key="1">
    <citation type="submission" date="2022-11" db="UniProtKB">
        <authorList>
            <consortium name="EnsemblMetazoa"/>
        </authorList>
    </citation>
    <scope>IDENTIFICATION</scope>
</reference>
<dbReference type="GO" id="GO:0045202">
    <property type="term" value="C:synapse"/>
    <property type="evidence" value="ECO:0007669"/>
    <property type="project" value="GOC"/>
</dbReference>
<evidence type="ECO:0000256" key="9">
    <source>
        <dbReference type="ARBA" id="ARBA00023224"/>
    </source>
</evidence>
<dbReference type="GO" id="GO:0005886">
    <property type="term" value="C:plasma membrane"/>
    <property type="evidence" value="ECO:0007669"/>
    <property type="project" value="UniProtKB-SubCell"/>
</dbReference>
<keyword evidence="7" id="KW-1015">Disulfide bond</keyword>
<name>A0A914AYD6_PATMI</name>
<keyword evidence="8" id="KW-0675">Receptor</keyword>
<evidence type="ECO:0000256" key="10">
    <source>
        <dbReference type="SAM" id="MobiDB-lite"/>
    </source>
</evidence>
<dbReference type="InterPro" id="IPR017452">
    <property type="entry name" value="GPCR_Rhodpsn_7TM"/>
</dbReference>
<feature type="transmembrane region" description="Helical" evidence="11">
    <location>
        <begin position="198"/>
        <end position="228"/>
    </location>
</feature>
<dbReference type="PROSITE" id="PS50262">
    <property type="entry name" value="G_PROTEIN_RECEP_F1_2"/>
    <property type="match status" value="1"/>
</dbReference>
<feature type="transmembrane region" description="Helical" evidence="11">
    <location>
        <begin position="37"/>
        <end position="62"/>
    </location>
</feature>
<keyword evidence="4 11" id="KW-1133">Transmembrane helix</keyword>
<feature type="compositionally biased region" description="Polar residues" evidence="10">
    <location>
        <begin position="278"/>
        <end position="292"/>
    </location>
</feature>
<evidence type="ECO:0000256" key="2">
    <source>
        <dbReference type="ARBA" id="ARBA00022475"/>
    </source>
</evidence>
<keyword evidence="14" id="KW-1185">Reference proteome</keyword>
<feature type="transmembrane region" description="Helical" evidence="11">
    <location>
        <begin position="360"/>
        <end position="385"/>
    </location>
</feature>
<feature type="transmembrane region" description="Helical" evidence="11">
    <location>
        <begin position="154"/>
        <end position="178"/>
    </location>
</feature>
<feature type="transmembrane region" description="Helical" evidence="11">
    <location>
        <begin position="397"/>
        <end position="416"/>
    </location>
</feature>
<evidence type="ECO:0000256" key="7">
    <source>
        <dbReference type="ARBA" id="ARBA00023157"/>
    </source>
</evidence>
<accession>A0A914AYD6</accession>
<dbReference type="OMA" id="FRTMSWL"/>
<evidence type="ECO:0000256" key="8">
    <source>
        <dbReference type="ARBA" id="ARBA00023170"/>
    </source>
</evidence>
<dbReference type="CDD" id="cd00637">
    <property type="entry name" value="7tm_classA_rhodopsin-like"/>
    <property type="match status" value="1"/>
</dbReference>
<comment type="subcellular location">
    <subcellularLocation>
        <location evidence="1">Cell membrane</location>
        <topology evidence="1">Multi-pass membrane protein</topology>
    </subcellularLocation>
</comment>
<feature type="transmembrane region" description="Helical" evidence="11">
    <location>
        <begin position="112"/>
        <end position="133"/>
    </location>
</feature>
<evidence type="ECO:0000313" key="13">
    <source>
        <dbReference type="EnsemblMetazoa" id="XP_038068693.1"/>
    </source>
</evidence>
<dbReference type="OrthoDB" id="10405504at2759"/>
<dbReference type="PANTHER" id="PTHR24248:SF125">
    <property type="entry name" value="DOPAMINE D2-LIKE RECEPTOR"/>
    <property type="match status" value="1"/>
</dbReference>
<evidence type="ECO:0000256" key="3">
    <source>
        <dbReference type="ARBA" id="ARBA00022692"/>
    </source>
</evidence>
<keyword evidence="2" id="KW-1003">Cell membrane</keyword>
<dbReference type="PRINTS" id="PR00237">
    <property type="entry name" value="GPCRRHODOPSN"/>
</dbReference>
<dbReference type="SMART" id="SM01381">
    <property type="entry name" value="7TM_GPCR_Srsx"/>
    <property type="match status" value="1"/>
</dbReference>
<protein>
    <recommendedName>
        <fullName evidence="12">G-protein coupled receptors family 1 profile domain-containing protein</fullName>
    </recommendedName>
</protein>
<dbReference type="RefSeq" id="XP_038068693.1">
    <property type="nucleotide sequence ID" value="XM_038212765.1"/>
</dbReference>
<dbReference type="SUPFAM" id="SSF81321">
    <property type="entry name" value="Family A G protein-coupled receptor-like"/>
    <property type="match status" value="1"/>
</dbReference>
<feature type="transmembrane region" description="Helical" evidence="11">
    <location>
        <begin position="74"/>
        <end position="92"/>
    </location>
</feature>
<dbReference type="EnsemblMetazoa" id="XM_038212765.1">
    <property type="protein sequence ID" value="XP_038068693.1"/>
    <property type="gene ID" value="LOC119738045"/>
</dbReference>
<keyword evidence="6 11" id="KW-0472">Membrane</keyword>
<sequence>MQTDREFLYGTNITVDDDWRPNSTTVPTQDGHFTPWFFIRAILGPSVLLVTLIGNLLVIYVFATTRKLRTYTNYYLVGLAVADLVSGGITPALENVSWMLEMWPFGEAVCTINVYINHLFIHATFLMTLTICVDRYRALTRPLRHLREKTIKHALWMISFSYVIPFVIWTPLVIILPYSGVTERVLPPECNGSYGHHFPLLVFAIAVMSWIPMLATITLYIFVFRAVLRGSRNEDRKTRDLCRVSMNTVEGRALREARQIKNDSSWENEDRSNEDQEAAQSSTDDPRQKQITTKIPTMLSTLMCGIENRGYQSNEQENGTELREVIQTIDREVINPDQPAYKSHRRSFGRRLASLRATRTLTYILVVMVVSALPWSIIAFLAVVSPHSTPEVDIFRTMSWLVHLSSAANPFCYAASNPRFKRAFLHVLCCGRRGR</sequence>
<dbReference type="Pfam" id="PF00001">
    <property type="entry name" value="7tm_1"/>
    <property type="match status" value="1"/>
</dbReference>
<evidence type="ECO:0000259" key="12">
    <source>
        <dbReference type="PROSITE" id="PS50262"/>
    </source>
</evidence>
<dbReference type="PANTHER" id="PTHR24248">
    <property type="entry name" value="ADRENERGIC RECEPTOR-RELATED G-PROTEIN COUPLED RECEPTOR"/>
    <property type="match status" value="1"/>
</dbReference>
<dbReference type="InterPro" id="IPR000276">
    <property type="entry name" value="GPCR_Rhodpsn"/>
</dbReference>
<keyword evidence="3 11" id="KW-0812">Transmembrane</keyword>
<organism evidence="13 14">
    <name type="scientific">Patiria miniata</name>
    <name type="common">Bat star</name>
    <name type="synonym">Asterina miniata</name>
    <dbReference type="NCBI Taxonomy" id="46514"/>
    <lineage>
        <taxon>Eukaryota</taxon>
        <taxon>Metazoa</taxon>
        <taxon>Echinodermata</taxon>
        <taxon>Eleutherozoa</taxon>
        <taxon>Asterozoa</taxon>
        <taxon>Asteroidea</taxon>
        <taxon>Valvatacea</taxon>
        <taxon>Valvatida</taxon>
        <taxon>Asterinidae</taxon>
        <taxon>Patiria</taxon>
    </lineage>
</organism>
<evidence type="ECO:0000256" key="1">
    <source>
        <dbReference type="ARBA" id="ARBA00004651"/>
    </source>
</evidence>